<dbReference type="RefSeq" id="WP_109585692.1">
    <property type="nucleotide sequence ID" value="NZ_CP029477.1"/>
</dbReference>
<dbReference type="PANTHER" id="PTHR32332">
    <property type="entry name" value="2-NITROPROPANE DIOXYGENASE"/>
    <property type="match status" value="1"/>
</dbReference>
<dbReference type="InterPro" id="IPR013785">
    <property type="entry name" value="Aldolase_TIM"/>
</dbReference>
<sequence>MNKICQLLGTNYPIVHEPIHTLTDGKLVAAISESGALGILGINAGYKVRSDATSSASISNSNKIGTISNNSLLDAMTERNLMNEQIDQTLSNTFRPFGVEIASTSSNPEDDHRATELVELMRKRRLTVALFEDFGKVASKAWVNLLHNNGIKIMQIINKINDISAAQSNGIDILICKSNTELASFVHQAGKTPVLAGYDTTNSHVLKDALRKGAQGVFLKTVFALAKEAPTSPIIKDKIINAQAQELISFKMNSRTIYSLTGKLPQKLAKLTQDNEDGKQIFTAADGYQGLINGMAEGNLEIGYTDIAADSYNIKTIKTAHQIIAELTNNN</sequence>
<reference evidence="1 2" key="1">
    <citation type="submission" date="2018-05" db="EMBL/GenBank/DDBJ databases">
        <title>Reference genomes for bee gut microbiota database.</title>
        <authorList>
            <person name="Ellegaard K.M."/>
        </authorList>
    </citation>
    <scope>NUCLEOTIDE SEQUENCE [LARGE SCALE GENOMIC DNA]</scope>
    <source>
        <strain evidence="1 2">ESL0186</strain>
    </source>
</reference>
<proteinExistence type="predicted"/>
<accession>A0ABM6VYF2</accession>
<evidence type="ECO:0008006" key="3">
    <source>
        <dbReference type="Google" id="ProtNLM"/>
    </source>
</evidence>
<keyword evidence="2" id="KW-1185">Reference proteome</keyword>
<dbReference type="SUPFAM" id="SSF51412">
    <property type="entry name" value="Inosine monophosphate dehydrogenase (IMPDH)"/>
    <property type="match status" value="1"/>
</dbReference>
<organism evidence="1 2">
    <name type="scientific">Lactobacillus kullabergensis</name>
    <dbReference type="NCBI Taxonomy" id="1218493"/>
    <lineage>
        <taxon>Bacteria</taxon>
        <taxon>Bacillati</taxon>
        <taxon>Bacillota</taxon>
        <taxon>Bacilli</taxon>
        <taxon>Lactobacillales</taxon>
        <taxon>Lactobacillaceae</taxon>
        <taxon>Lactobacillus</taxon>
    </lineage>
</organism>
<dbReference type="Gene3D" id="3.20.20.70">
    <property type="entry name" value="Aldolase class I"/>
    <property type="match status" value="1"/>
</dbReference>
<evidence type="ECO:0000313" key="1">
    <source>
        <dbReference type="EMBL" id="AWM74559.1"/>
    </source>
</evidence>
<dbReference type="Proteomes" id="UP000246036">
    <property type="component" value="Chromosome"/>
</dbReference>
<dbReference type="Pfam" id="PF03060">
    <property type="entry name" value="NMO"/>
    <property type="match status" value="1"/>
</dbReference>
<evidence type="ECO:0000313" key="2">
    <source>
        <dbReference type="Proteomes" id="UP000246036"/>
    </source>
</evidence>
<name>A0ABM6VYF2_9LACO</name>
<dbReference type="EMBL" id="CP029477">
    <property type="protein sequence ID" value="AWM74559.1"/>
    <property type="molecule type" value="Genomic_DNA"/>
</dbReference>
<gene>
    <name evidence="1" type="ORF">DKL58_00445</name>
</gene>
<protein>
    <recommendedName>
        <fullName evidence="3">Nitronate monooxygenase domain-containing protein</fullName>
    </recommendedName>
</protein>